<proteinExistence type="predicted"/>
<dbReference type="InterPro" id="IPR029058">
    <property type="entry name" value="AB_hydrolase_fold"/>
</dbReference>
<sequence length="208" mass="23392">MNVSNIIMSSYWGREVRHKYITQGSKTLAVIFPGKNYSAERPLLDYAAKAAREHNCDVLLLEYGYQSARVGFKRDEMIILIQECKAAIASLPEYKKILFISKSVGAVIAGRIAEELEIQKKTSHLFITPLPEAIPLIQQSKGSVIYGGGDPLFSEQHSGEISELHHLKVYRIDDANHSLEVGQVNESLAILLVIINFYHEFFRDALNT</sequence>
<dbReference type="EMBL" id="LCZJ02000076">
    <property type="protein sequence ID" value="KTD83319.1"/>
    <property type="molecule type" value="Genomic_DNA"/>
</dbReference>
<dbReference type="RefSeq" id="WP_060626826.1">
    <property type="nucleotide sequence ID" value="NZ_LCZJ02000076.1"/>
</dbReference>
<dbReference type="AlphaFoldDB" id="A0A0W1APP9"/>
<dbReference type="SUPFAM" id="SSF53474">
    <property type="entry name" value="alpha/beta-Hydrolases"/>
    <property type="match status" value="1"/>
</dbReference>
<comment type="caution">
    <text evidence="1">The sequence shown here is derived from an EMBL/GenBank/DDBJ whole genome shotgun (WGS) entry which is preliminary data.</text>
</comment>
<dbReference type="InterPro" id="IPR017018">
    <property type="entry name" value="UCP033634"/>
</dbReference>
<evidence type="ECO:0008006" key="3">
    <source>
        <dbReference type="Google" id="ProtNLM"/>
    </source>
</evidence>
<reference evidence="1 2" key="1">
    <citation type="journal article" date="2015" name="Int. Biodeterior. Biodegradation">
        <title>Physiological and genetic screening methods for the isolation of methyl tert-butyl ether-degrading bacteria for bioremediation purposes.</title>
        <authorList>
            <person name="Guisado I.M."/>
            <person name="Purswani J."/>
            <person name="Gonzalez Lopez J."/>
            <person name="Pozo C."/>
        </authorList>
    </citation>
    <scope>NUCLEOTIDE SEQUENCE [LARGE SCALE GENOMIC DNA]</scope>
    <source>
        <strain evidence="1 2">SH7</strain>
    </source>
</reference>
<evidence type="ECO:0000313" key="1">
    <source>
        <dbReference type="EMBL" id="KTD83319.1"/>
    </source>
</evidence>
<organism evidence="1 2">
    <name type="scientific">Paenibacillus etheri</name>
    <dbReference type="NCBI Taxonomy" id="1306852"/>
    <lineage>
        <taxon>Bacteria</taxon>
        <taxon>Bacillati</taxon>
        <taxon>Bacillota</taxon>
        <taxon>Bacilli</taxon>
        <taxon>Bacillales</taxon>
        <taxon>Paenibacillaceae</taxon>
        <taxon>Paenibacillus</taxon>
    </lineage>
</organism>
<keyword evidence="2" id="KW-1185">Reference proteome</keyword>
<accession>A0A0W1APP9</accession>
<dbReference type="ESTHER" id="9bacl-a0a0w1app9">
    <property type="family name" value="UCP033634"/>
</dbReference>
<dbReference type="PIRSF" id="PIRSF033634">
    <property type="entry name" value="UCP033634"/>
    <property type="match status" value="1"/>
</dbReference>
<protein>
    <recommendedName>
        <fullName evidence="3">Alpha/beta hydrolase</fullName>
    </recommendedName>
</protein>
<dbReference type="OrthoDB" id="1908495at2"/>
<name>A0A0W1APP9_9BACL</name>
<dbReference type="Proteomes" id="UP000054709">
    <property type="component" value="Unassembled WGS sequence"/>
</dbReference>
<evidence type="ECO:0000313" key="2">
    <source>
        <dbReference type="Proteomes" id="UP000054709"/>
    </source>
</evidence>
<dbReference type="Gene3D" id="3.40.50.1820">
    <property type="entry name" value="alpha/beta hydrolase"/>
    <property type="match status" value="1"/>
</dbReference>
<gene>
    <name evidence="1" type="ORF">UQ64_02615</name>
</gene>